<accession>A0A1N7AY47</accession>
<feature type="domain" description="Tyrosine-protein kinase G-rich" evidence="12">
    <location>
        <begin position="425"/>
        <end position="503"/>
    </location>
</feature>
<organism evidence="13 14">
    <name type="scientific">Pontibacter lucknowensis</name>
    <dbReference type="NCBI Taxonomy" id="1077936"/>
    <lineage>
        <taxon>Bacteria</taxon>
        <taxon>Pseudomonadati</taxon>
        <taxon>Bacteroidota</taxon>
        <taxon>Cytophagia</taxon>
        <taxon>Cytophagales</taxon>
        <taxon>Hymenobacteraceae</taxon>
        <taxon>Pontibacter</taxon>
    </lineage>
</organism>
<feature type="coiled-coil region" evidence="9">
    <location>
        <begin position="347"/>
        <end position="410"/>
    </location>
</feature>
<comment type="similarity">
    <text evidence="1">Belongs to the CpsD/CapB family.</text>
</comment>
<gene>
    <name evidence="13" type="ORF">SAMN05421545_3667</name>
</gene>
<dbReference type="PANTHER" id="PTHR32309:SF13">
    <property type="entry name" value="FERRIC ENTEROBACTIN TRANSPORT PROTEIN FEPE"/>
    <property type="match status" value="1"/>
</dbReference>
<dbReference type="InterPro" id="IPR032807">
    <property type="entry name" value="GNVR"/>
</dbReference>
<dbReference type="RefSeq" id="WP_076423137.1">
    <property type="nucleotide sequence ID" value="NZ_FTNM01000006.1"/>
</dbReference>
<proteinExistence type="inferred from homology"/>
<dbReference type="Pfam" id="PF13807">
    <property type="entry name" value="GNVR"/>
    <property type="match status" value="1"/>
</dbReference>
<dbReference type="EMBL" id="FTNM01000006">
    <property type="protein sequence ID" value="SIR44009.1"/>
    <property type="molecule type" value="Genomic_DNA"/>
</dbReference>
<keyword evidence="10" id="KW-1133">Transmembrane helix</keyword>
<feature type="domain" description="AAA" evidence="11">
    <location>
        <begin position="567"/>
        <end position="686"/>
    </location>
</feature>
<dbReference type="OrthoDB" id="9794577at2"/>
<keyword evidence="6" id="KW-0067">ATP-binding</keyword>
<name>A0A1N7AY47_9BACT</name>
<dbReference type="PANTHER" id="PTHR32309">
    <property type="entry name" value="TYROSINE-PROTEIN KINASE"/>
    <property type="match status" value="1"/>
</dbReference>
<keyword evidence="4" id="KW-0547">Nucleotide-binding</keyword>
<evidence type="ECO:0000259" key="12">
    <source>
        <dbReference type="Pfam" id="PF13807"/>
    </source>
</evidence>
<evidence type="ECO:0000256" key="10">
    <source>
        <dbReference type="SAM" id="Phobius"/>
    </source>
</evidence>
<dbReference type="CDD" id="cd05387">
    <property type="entry name" value="BY-kinase"/>
    <property type="match status" value="1"/>
</dbReference>
<evidence type="ECO:0000256" key="4">
    <source>
        <dbReference type="ARBA" id="ARBA00022741"/>
    </source>
</evidence>
<keyword evidence="10" id="KW-0472">Membrane</keyword>
<protein>
    <recommendedName>
        <fullName evidence="2">non-specific protein-tyrosine kinase</fullName>
        <ecNumber evidence="2">2.7.10.2</ecNumber>
    </recommendedName>
</protein>
<evidence type="ECO:0000256" key="5">
    <source>
        <dbReference type="ARBA" id="ARBA00022777"/>
    </source>
</evidence>
<dbReference type="Pfam" id="PF13614">
    <property type="entry name" value="AAA_31"/>
    <property type="match status" value="1"/>
</dbReference>
<evidence type="ECO:0000256" key="7">
    <source>
        <dbReference type="ARBA" id="ARBA00023137"/>
    </source>
</evidence>
<comment type="catalytic activity">
    <reaction evidence="8">
        <text>L-tyrosyl-[protein] + ATP = O-phospho-L-tyrosyl-[protein] + ADP + H(+)</text>
        <dbReference type="Rhea" id="RHEA:10596"/>
        <dbReference type="Rhea" id="RHEA-COMP:10136"/>
        <dbReference type="Rhea" id="RHEA-COMP:20101"/>
        <dbReference type="ChEBI" id="CHEBI:15378"/>
        <dbReference type="ChEBI" id="CHEBI:30616"/>
        <dbReference type="ChEBI" id="CHEBI:46858"/>
        <dbReference type="ChEBI" id="CHEBI:61978"/>
        <dbReference type="ChEBI" id="CHEBI:456216"/>
        <dbReference type="EC" id="2.7.10.2"/>
    </reaction>
</comment>
<dbReference type="GO" id="GO:0005524">
    <property type="term" value="F:ATP binding"/>
    <property type="evidence" value="ECO:0007669"/>
    <property type="project" value="UniProtKB-KW"/>
</dbReference>
<dbReference type="InterPro" id="IPR027417">
    <property type="entry name" value="P-loop_NTPase"/>
</dbReference>
<dbReference type="InterPro" id="IPR005702">
    <property type="entry name" value="Wzc-like_C"/>
</dbReference>
<evidence type="ECO:0000256" key="9">
    <source>
        <dbReference type="SAM" id="Coils"/>
    </source>
</evidence>
<dbReference type="Proteomes" id="UP000185924">
    <property type="component" value="Unassembled WGS sequence"/>
</dbReference>
<keyword evidence="14" id="KW-1185">Reference proteome</keyword>
<dbReference type="AlphaFoldDB" id="A0A1N7AY47"/>
<feature type="transmembrane region" description="Helical" evidence="10">
    <location>
        <begin position="20"/>
        <end position="42"/>
    </location>
</feature>
<evidence type="ECO:0000256" key="3">
    <source>
        <dbReference type="ARBA" id="ARBA00022679"/>
    </source>
</evidence>
<dbReference type="GO" id="GO:0004715">
    <property type="term" value="F:non-membrane spanning protein tyrosine kinase activity"/>
    <property type="evidence" value="ECO:0007669"/>
    <property type="project" value="UniProtKB-EC"/>
</dbReference>
<reference evidence="14" key="1">
    <citation type="submission" date="2017-01" db="EMBL/GenBank/DDBJ databases">
        <authorList>
            <person name="Varghese N."/>
            <person name="Submissions S."/>
        </authorList>
    </citation>
    <scope>NUCLEOTIDE SEQUENCE [LARGE SCALE GENOMIC DNA]</scope>
    <source>
        <strain evidence="14">DM9</strain>
    </source>
</reference>
<feature type="coiled-coil region" evidence="9">
    <location>
        <begin position="258"/>
        <end position="285"/>
    </location>
</feature>
<evidence type="ECO:0000259" key="11">
    <source>
        <dbReference type="Pfam" id="PF13614"/>
    </source>
</evidence>
<sequence>MENKRSNVEDNLGAALVFKFLPFWPLFVVLFAICSLGAWAYLRYYAVPTYAISASIIVKDEKKGVNDSKMTESIDAFTTNKIVENEINVLSSHFLMHEVVKDLNLYASIYEEGKFKSTSAYNTSPINIKLKSPYDVAEQPAVYFTFDYNKQLVKIDDVDYPLNRWVKTPYGEMFFSKNEKKNDIATSPLYFSISSPKKEVSKLLRTISIETPGKMSSVITLYIEDEVPERGEDILNSLIHAYQQAIMTDRNKLASQTLDFVENRIRLIESELEELENSIVKYRSSKGAIDLTEQGRLFLQSVGDNDKRISEINIQLAVLDKIEKYVISKEGLSGVVPSTLGVNDPVLSQLLQKLQLAETQYQQLSRTTAENNPMLISVREEIANLRPGILENLRNQRDNLITSRSRLVATNNSYNSVLQTIPHQERELLEISRQQLIKNNAYSFLLQKREETVLSSAPTSEDIRIVDLAQSSRGPISPRPLLAYLSAFVLSLIIGIAIVSSREILNSKLLFRSEIEAYTNVPIVAELSSVKQQNNGMFIEPSEAADVEQFRQLRVTMGLYGRTFTKKKIMVTSSIPGEGKSFVSTNLASSLASSGKKVALLDFDLRNPTTSALFDSYKHPGIIEYLIGDLKPDDIIKSTSIENLSIVPAGIDIGDHTEHLLNGKLEVFFSYLEEAFDYVIIDTPPVDLVSDGYLLSQYCDITLLVMRHAYTPKSLVQRLAQNNKLSTLHNVAIVFNGVKARGFVKGQYGYGYGYGYESRYSDKVYRTRSIGTKA</sequence>
<keyword evidence="10" id="KW-0812">Transmembrane</keyword>
<dbReference type="InterPro" id="IPR050445">
    <property type="entry name" value="Bact_polysacc_biosynth/exp"/>
</dbReference>
<dbReference type="NCBIfam" id="TIGR01007">
    <property type="entry name" value="eps_fam"/>
    <property type="match status" value="1"/>
</dbReference>
<evidence type="ECO:0000256" key="2">
    <source>
        <dbReference type="ARBA" id="ARBA00011903"/>
    </source>
</evidence>
<keyword evidence="5" id="KW-0418">Kinase</keyword>
<feature type="transmembrane region" description="Helical" evidence="10">
    <location>
        <begin position="481"/>
        <end position="499"/>
    </location>
</feature>
<keyword evidence="3" id="KW-0808">Transferase</keyword>
<evidence type="ECO:0000256" key="8">
    <source>
        <dbReference type="ARBA" id="ARBA00051245"/>
    </source>
</evidence>
<dbReference type="EC" id="2.7.10.2" evidence="2"/>
<evidence type="ECO:0000256" key="1">
    <source>
        <dbReference type="ARBA" id="ARBA00007316"/>
    </source>
</evidence>
<dbReference type="STRING" id="1077936.SAMN05421545_3667"/>
<evidence type="ECO:0000313" key="13">
    <source>
        <dbReference type="EMBL" id="SIR44009.1"/>
    </source>
</evidence>
<dbReference type="SUPFAM" id="SSF52540">
    <property type="entry name" value="P-loop containing nucleoside triphosphate hydrolases"/>
    <property type="match status" value="1"/>
</dbReference>
<keyword evidence="9" id="KW-0175">Coiled coil</keyword>
<dbReference type="Gene3D" id="3.40.50.300">
    <property type="entry name" value="P-loop containing nucleotide triphosphate hydrolases"/>
    <property type="match status" value="1"/>
</dbReference>
<dbReference type="GO" id="GO:0005886">
    <property type="term" value="C:plasma membrane"/>
    <property type="evidence" value="ECO:0007669"/>
    <property type="project" value="TreeGrafter"/>
</dbReference>
<dbReference type="InterPro" id="IPR025669">
    <property type="entry name" value="AAA_dom"/>
</dbReference>
<evidence type="ECO:0000313" key="14">
    <source>
        <dbReference type="Proteomes" id="UP000185924"/>
    </source>
</evidence>
<keyword evidence="7" id="KW-0829">Tyrosine-protein kinase</keyword>
<evidence type="ECO:0000256" key="6">
    <source>
        <dbReference type="ARBA" id="ARBA00022840"/>
    </source>
</evidence>